<dbReference type="InterPro" id="IPR023393">
    <property type="entry name" value="START-like_dom_sf"/>
</dbReference>
<proteinExistence type="predicted"/>
<dbReference type="Proteomes" id="UP001183824">
    <property type="component" value="Unassembled WGS sequence"/>
</dbReference>
<name>A0ABU2V9V9_9ACTN</name>
<dbReference type="Gene3D" id="3.30.530.20">
    <property type="match status" value="1"/>
</dbReference>
<gene>
    <name evidence="1" type="ORF">RNB18_17435</name>
</gene>
<dbReference type="Pfam" id="PF10604">
    <property type="entry name" value="Polyketide_cyc2"/>
    <property type="match status" value="1"/>
</dbReference>
<protein>
    <submittedName>
        <fullName evidence="1">SRPBCC family protein</fullName>
    </submittedName>
</protein>
<evidence type="ECO:0000313" key="2">
    <source>
        <dbReference type="Proteomes" id="UP001183824"/>
    </source>
</evidence>
<evidence type="ECO:0000313" key="1">
    <source>
        <dbReference type="EMBL" id="MDT0481951.1"/>
    </source>
</evidence>
<reference evidence="2" key="1">
    <citation type="submission" date="2023-07" db="EMBL/GenBank/DDBJ databases">
        <title>30 novel species of actinomycetes from the DSMZ collection.</title>
        <authorList>
            <person name="Nouioui I."/>
        </authorList>
    </citation>
    <scope>NUCLEOTIDE SEQUENCE [LARGE SCALE GENOMIC DNA]</scope>
    <source>
        <strain evidence="2">DSM 41640</strain>
    </source>
</reference>
<dbReference type="RefSeq" id="WP_311714988.1">
    <property type="nucleotide sequence ID" value="NZ_JAVREZ010000005.1"/>
</dbReference>
<dbReference type="InterPro" id="IPR019587">
    <property type="entry name" value="Polyketide_cyclase/dehydratase"/>
</dbReference>
<dbReference type="SUPFAM" id="SSF55961">
    <property type="entry name" value="Bet v1-like"/>
    <property type="match status" value="1"/>
</dbReference>
<comment type="caution">
    <text evidence="1">The sequence shown here is derived from an EMBL/GenBank/DDBJ whole genome shotgun (WGS) entry which is preliminary data.</text>
</comment>
<dbReference type="CDD" id="cd07812">
    <property type="entry name" value="SRPBCC"/>
    <property type="match status" value="1"/>
</dbReference>
<accession>A0ABU2V9V9</accession>
<sequence length="183" mass="20311">MEWTGARYADKPAVEVHTWIAAPPARVWALVADIDLMPRLSSELQSVEWLDGRSGPAPGARFIGRSKHEAFGEWATTSHIVEYEPSRTLAWAVEDPQHPSAIWRFTVAPQDGGTLLTEWMQMGPGRSGLSFAIDRMPEKEQKIVFVRMREFEANMTVTLEKIKKLAESTEGTEGTGTSGEVGL</sequence>
<keyword evidence="2" id="KW-1185">Reference proteome</keyword>
<dbReference type="EMBL" id="JAVREZ010000005">
    <property type="protein sequence ID" value="MDT0481951.1"/>
    <property type="molecule type" value="Genomic_DNA"/>
</dbReference>
<organism evidence="1 2">
    <name type="scientific">Streptomyces doebereineriae</name>
    <dbReference type="NCBI Taxonomy" id="3075528"/>
    <lineage>
        <taxon>Bacteria</taxon>
        <taxon>Bacillati</taxon>
        <taxon>Actinomycetota</taxon>
        <taxon>Actinomycetes</taxon>
        <taxon>Kitasatosporales</taxon>
        <taxon>Streptomycetaceae</taxon>
        <taxon>Streptomyces</taxon>
    </lineage>
</organism>